<protein>
    <submittedName>
        <fullName evidence="3">Glycosyl transferase</fullName>
    </submittedName>
</protein>
<reference evidence="3 4" key="1">
    <citation type="submission" date="2016-04" db="EMBL/GenBank/DDBJ databases">
        <authorList>
            <person name="Evans L.H."/>
            <person name="Alamgir A."/>
            <person name="Owens N."/>
            <person name="Weber N.D."/>
            <person name="Virtaneva K."/>
            <person name="Barbian K."/>
            <person name="Babar A."/>
            <person name="Rosenke K."/>
        </authorList>
    </citation>
    <scope>NUCLEOTIDE SEQUENCE [LARGE SCALE GENOMIC DNA]</scope>
    <source>
        <strain evidence="3 4">PMB02</strain>
    </source>
</reference>
<proteinExistence type="inferred from homology"/>
<dbReference type="InterPro" id="IPR011990">
    <property type="entry name" value="TPR-like_helical_dom_sf"/>
</dbReference>
<feature type="domain" description="Glycosyltransferase 2-like" evidence="2">
    <location>
        <begin position="11"/>
        <end position="97"/>
    </location>
</feature>
<evidence type="ECO:0000313" key="3">
    <source>
        <dbReference type="EMBL" id="OAS23428.1"/>
    </source>
</evidence>
<dbReference type="EMBL" id="LWHQ01000034">
    <property type="protein sequence ID" value="OAS23428.1"/>
    <property type="molecule type" value="Genomic_DNA"/>
</dbReference>
<comment type="similarity">
    <text evidence="1">Belongs to the glycosyltransferase 2 family. WaaE/KdtX subfamily.</text>
</comment>
<dbReference type="PANTHER" id="PTHR43630:SF2">
    <property type="entry name" value="GLYCOSYLTRANSFERASE"/>
    <property type="match status" value="1"/>
</dbReference>
<dbReference type="GO" id="GO:0016740">
    <property type="term" value="F:transferase activity"/>
    <property type="evidence" value="ECO:0007669"/>
    <property type="project" value="UniProtKB-KW"/>
</dbReference>
<evidence type="ECO:0000259" key="2">
    <source>
        <dbReference type="Pfam" id="PF00535"/>
    </source>
</evidence>
<dbReference type="PANTHER" id="PTHR43630">
    <property type="entry name" value="POLY-BETA-1,6-N-ACETYL-D-GLUCOSAMINE SYNTHASE"/>
    <property type="match status" value="1"/>
</dbReference>
<dbReference type="InterPro" id="IPR001173">
    <property type="entry name" value="Glyco_trans_2-like"/>
</dbReference>
<comment type="caution">
    <text evidence="3">The sequence shown here is derived from an EMBL/GenBank/DDBJ whole genome shotgun (WGS) entry which is preliminary data.</text>
</comment>
<dbReference type="OrthoDB" id="5354021at2"/>
<dbReference type="InterPro" id="IPR029044">
    <property type="entry name" value="Nucleotide-diphossugar_trans"/>
</dbReference>
<accession>A0A179SA80</accession>
<dbReference type="SUPFAM" id="SSF53448">
    <property type="entry name" value="Nucleotide-diphospho-sugar transferases"/>
    <property type="match status" value="1"/>
</dbReference>
<dbReference type="Pfam" id="PF00535">
    <property type="entry name" value="Glycos_transf_2"/>
    <property type="match status" value="1"/>
</dbReference>
<evidence type="ECO:0000256" key="1">
    <source>
        <dbReference type="ARBA" id="ARBA00038494"/>
    </source>
</evidence>
<dbReference type="RefSeq" id="WP_048434416.1">
    <property type="nucleotide sequence ID" value="NZ_LWHQ01000034.1"/>
</dbReference>
<evidence type="ECO:0000313" key="4">
    <source>
        <dbReference type="Proteomes" id="UP000078316"/>
    </source>
</evidence>
<dbReference type="SUPFAM" id="SSF48452">
    <property type="entry name" value="TPR-like"/>
    <property type="match status" value="1"/>
</dbReference>
<name>A0A179SA80_9HYPH</name>
<dbReference type="Gene3D" id="1.25.40.10">
    <property type="entry name" value="Tetratricopeptide repeat domain"/>
    <property type="match status" value="1"/>
</dbReference>
<dbReference type="AlphaFoldDB" id="A0A179SA80"/>
<sequence length="375" mass="41155">MTPSGQTLCLAMIVRNEAAVIRRCLESVRPLVDHWIVVDTGSTDGTQDLVRAALAGLPGELVARPWVDFGHNRSEALALARPYGTYTLVIDADDELLRAPGYRLPDLAADAYELALADEGIVYRRVQLVRSALPWRYRGVLHEFIACPDAARTAFLDLTMRRHHDGARRRDPAVFRRDAAILEAALATEIDPFLVARYTFYLAQSHRDGDAFPEAIAAYLRRAELGFWQEEVTVALVAAGDLMAHLGRPDDEVLATYRRAIAAGPHRAEAAHRASRHCRLAGRYGEGLRFAEPALSLAAPAAGLFVEPWIYAYGLRDEYALNAYGAGLYWHCAAACLDLLASPAMPDSERARVAANGRLALERLPVPPAIRGDAP</sequence>
<gene>
    <name evidence="3" type="ORF">A5481_17360</name>
</gene>
<organism evidence="3 4">
    <name type="scientific">Methylobacterium platani</name>
    <dbReference type="NCBI Taxonomy" id="427683"/>
    <lineage>
        <taxon>Bacteria</taxon>
        <taxon>Pseudomonadati</taxon>
        <taxon>Pseudomonadota</taxon>
        <taxon>Alphaproteobacteria</taxon>
        <taxon>Hyphomicrobiales</taxon>
        <taxon>Methylobacteriaceae</taxon>
        <taxon>Methylobacterium</taxon>
    </lineage>
</organism>
<dbReference type="Proteomes" id="UP000078316">
    <property type="component" value="Unassembled WGS sequence"/>
</dbReference>
<dbReference type="Gene3D" id="3.90.550.10">
    <property type="entry name" value="Spore Coat Polysaccharide Biosynthesis Protein SpsA, Chain A"/>
    <property type="match status" value="1"/>
</dbReference>
<keyword evidence="3" id="KW-0808">Transferase</keyword>
<dbReference type="STRING" id="427683.A5481_17360"/>